<name>A0A521G418_9BACT</name>
<keyword evidence="1" id="KW-0472">Membrane</keyword>
<reference evidence="2" key="1">
    <citation type="submission" date="2017-07" db="EMBL/GenBank/DDBJ databases">
        <title>The cable genome - Insights into the physiology and evolution of filamentous bacteria capable of sulfide oxidation via long distance electron transfer.</title>
        <authorList>
            <person name="Thorup C."/>
            <person name="Bjerg J.T."/>
            <person name="Schreiber L."/>
            <person name="Nielsen L.P."/>
            <person name="Kjeldsen K.U."/>
            <person name="Boesen T."/>
            <person name="Boggild A."/>
            <person name="Meysman F."/>
            <person name="Geelhoed J."/>
            <person name="Schramm A."/>
        </authorList>
    </citation>
    <scope>NUCLEOTIDE SEQUENCE [LARGE SCALE GENOMIC DNA]</scope>
    <source>
        <strain evidence="2">GS</strain>
    </source>
</reference>
<proteinExistence type="predicted"/>
<evidence type="ECO:0008006" key="4">
    <source>
        <dbReference type="Google" id="ProtNLM"/>
    </source>
</evidence>
<dbReference type="Proteomes" id="UP000316238">
    <property type="component" value="Unassembled WGS sequence"/>
</dbReference>
<accession>A0A521G418</accession>
<evidence type="ECO:0000313" key="3">
    <source>
        <dbReference type="Proteomes" id="UP000316238"/>
    </source>
</evidence>
<evidence type="ECO:0000313" key="2">
    <source>
        <dbReference type="EMBL" id="TAA75621.1"/>
    </source>
</evidence>
<keyword evidence="1" id="KW-0812">Transmembrane</keyword>
<protein>
    <recommendedName>
        <fullName evidence="4">DUF4760 domain-containing protein</fullName>
    </recommendedName>
</protein>
<comment type="caution">
    <text evidence="2">The sequence shown here is derived from an EMBL/GenBank/DDBJ whole genome shotgun (WGS) entry which is preliminary data.</text>
</comment>
<keyword evidence="1" id="KW-1133">Transmembrane helix</keyword>
<sequence length="145" mass="16807">MPDIWTITGLVITTLSFVYGIYQGIKNSQLKKLVHSQTWDLHARANNATGAVQNAYKLYKEKHNDNIDPAVLEILAKSSAFSQDVFLDTIRHIYLSDPFDYEKVNKWEELGKFEASHKDSFKVIASIKPQPESWFIHFKKFLLFQ</sequence>
<gene>
    <name evidence="2" type="ORF">CDV28_10578</name>
</gene>
<organism evidence="2 3">
    <name type="scientific">Candidatus Electronema aureum</name>
    <dbReference type="NCBI Taxonomy" id="2005002"/>
    <lineage>
        <taxon>Bacteria</taxon>
        <taxon>Pseudomonadati</taxon>
        <taxon>Thermodesulfobacteriota</taxon>
        <taxon>Desulfobulbia</taxon>
        <taxon>Desulfobulbales</taxon>
        <taxon>Desulfobulbaceae</taxon>
        <taxon>Candidatus Electronema</taxon>
    </lineage>
</organism>
<dbReference type="AlphaFoldDB" id="A0A521G418"/>
<evidence type="ECO:0000256" key="1">
    <source>
        <dbReference type="SAM" id="Phobius"/>
    </source>
</evidence>
<feature type="transmembrane region" description="Helical" evidence="1">
    <location>
        <begin position="6"/>
        <end position="22"/>
    </location>
</feature>
<keyword evidence="3" id="KW-1185">Reference proteome</keyword>
<dbReference type="EMBL" id="NQJD01000005">
    <property type="protein sequence ID" value="TAA75621.1"/>
    <property type="molecule type" value="Genomic_DNA"/>
</dbReference>